<dbReference type="EMBL" id="GBRH01165894">
    <property type="protein sequence ID" value="JAE32002.1"/>
    <property type="molecule type" value="Transcribed_RNA"/>
</dbReference>
<dbReference type="AlphaFoldDB" id="A0A0A9H5G3"/>
<evidence type="ECO:0000256" key="1">
    <source>
        <dbReference type="SAM" id="Phobius"/>
    </source>
</evidence>
<proteinExistence type="predicted"/>
<keyword evidence="1" id="KW-0472">Membrane</keyword>
<keyword evidence="1" id="KW-1133">Transmembrane helix</keyword>
<sequence>MSLYQILFRIIIRLMFFATANFTYLFQTMLYRAFQNVRMCLLNCDISAGDHCDAEA</sequence>
<keyword evidence="1" id="KW-0812">Transmembrane</keyword>
<evidence type="ECO:0000313" key="2">
    <source>
        <dbReference type="EMBL" id="JAE32002.1"/>
    </source>
</evidence>
<organism evidence="2">
    <name type="scientific">Arundo donax</name>
    <name type="common">Giant reed</name>
    <name type="synonym">Donax arundinaceus</name>
    <dbReference type="NCBI Taxonomy" id="35708"/>
    <lineage>
        <taxon>Eukaryota</taxon>
        <taxon>Viridiplantae</taxon>
        <taxon>Streptophyta</taxon>
        <taxon>Embryophyta</taxon>
        <taxon>Tracheophyta</taxon>
        <taxon>Spermatophyta</taxon>
        <taxon>Magnoliopsida</taxon>
        <taxon>Liliopsida</taxon>
        <taxon>Poales</taxon>
        <taxon>Poaceae</taxon>
        <taxon>PACMAD clade</taxon>
        <taxon>Arundinoideae</taxon>
        <taxon>Arundineae</taxon>
        <taxon>Arundo</taxon>
    </lineage>
</organism>
<protein>
    <submittedName>
        <fullName evidence="2">Uncharacterized protein</fullName>
    </submittedName>
</protein>
<feature type="transmembrane region" description="Helical" evidence="1">
    <location>
        <begin position="6"/>
        <end position="26"/>
    </location>
</feature>
<reference evidence="2" key="1">
    <citation type="submission" date="2014-09" db="EMBL/GenBank/DDBJ databases">
        <authorList>
            <person name="Magalhaes I.L.F."/>
            <person name="Oliveira U."/>
            <person name="Santos F.R."/>
            <person name="Vidigal T.H.D.A."/>
            <person name="Brescovit A.D."/>
            <person name="Santos A.J."/>
        </authorList>
    </citation>
    <scope>NUCLEOTIDE SEQUENCE</scope>
    <source>
        <tissue evidence="2">Shoot tissue taken approximately 20 cm above the soil surface</tissue>
    </source>
</reference>
<name>A0A0A9H5G3_ARUDO</name>
<accession>A0A0A9H5G3</accession>
<reference evidence="2" key="2">
    <citation type="journal article" date="2015" name="Data Brief">
        <title>Shoot transcriptome of the giant reed, Arundo donax.</title>
        <authorList>
            <person name="Barrero R.A."/>
            <person name="Guerrero F.D."/>
            <person name="Moolhuijzen P."/>
            <person name="Goolsby J.A."/>
            <person name="Tidwell J."/>
            <person name="Bellgard S.E."/>
            <person name="Bellgard M.I."/>
        </authorList>
    </citation>
    <scope>NUCLEOTIDE SEQUENCE</scope>
    <source>
        <tissue evidence="2">Shoot tissue taken approximately 20 cm above the soil surface</tissue>
    </source>
</reference>